<dbReference type="PANTHER" id="PTHR39426">
    <property type="entry name" value="HOMOLOGY TO DEATH-ON-CURING PROTEIN OF PHAGE P1"/>
    <property type="match status" value="1"/>
</dbReference>
<dbReference type="GO" id="GO:0016301">
    <property type="term" value="F:kinase activity"/>
    <property type="evidence" value="ECO:0007669"/>
    <property type="project" value="InterPro"/>
</dbReference>
<reference evidence="2 3" key="2">
    <citation type="submission" date="2020-08" db="EMBL/GenBank/DDBJ databases">
        <authorList>
            <person name="Partida-Martinez L."/>
            <person name="Huntemann M."/>
            <person name="Clum A."/>
            <person name="Wang J."/>
            <person name="Palaniappan K."/>
            <person name="Ritter S."/>
            <person name="Chen I.-M."/>
            <person name="Stamatis D."/>
            <person name="Reddy T."/>
            <person name="O'Malley R."/>
            <person name="Daum C."/>
            <person name="Shapiro N."/>
            <person name="Ivanova N."/>
            <person name="Kyrpides N."/>
            <person name="Woyke T."/>
        </authorList>
    </citation>
    <scope>NUCLEOTIDE SEQUENCE [LARGE SCALE GENOMIC DNA]</scope>
    <source>
        <strain evidence="2 3">AS2.23</strain>
    </source>
</reference>
<dbReference type="PANTHER" id="PTHR39426:SF1">
    <property type="entry name" value="HOMOLOGY TO DEATH-ON-CURING PROTEIN OF PHAGE P1"/>
    <property type="match status" value="1"/>
</dbReference>
<evidence type="ECO:0000313" key="2">
    <source>
        <dbReference type="EMBL" id="MBB2903182.1"/>
    </source>
</evidence>
<dbReference type="InterPro" id="IPR003812">
    <property type="entry name" value="Fido"/>
</dbReference>
<dbReference type="AlphaFoldDB" id="A0A7W4XZ43"/>
<evidence type="ECO:0000313" key="3">
    <source>
        <dbReference type="Proteomes" id="UP000533269"/>
    </source>
</evidence>
<evidence type="ECO:0000259" key="1">
    <source>
        <dbReference type="PROSITE" id="PS51459"/>
    </source>
</evidence>
<dbReference type="EMBL" id="JACHVY010000005">
    <property type="protein sequence ID" value="MBB2903182.1"/>
    <property type="molecule type" value="Genomic_DNA"/>
</dbReference>
<proteinExistence type="predicted"/>
<gene>
    <name evidence="2" type="ORF">FHR75_004024</name>
</gene>
<protein>
    <submittedName>
        <fullName evidence="2">Death-on-curing protein</fullName>
    </submittedName>
</protein>
<sequence>MTQAEPPLDHLTTEDLLEIAAGVVQDVQVRDLGLLASAAARPRTTVFGREAYPTLADKAAALMHSLARNNPLVDGNKRLAWSATRVLCLLNRTDLVMDVDEAERTVLAMAAGDLDAGDLARVIRRHLG</sequence>
<dbReference type="InterPro" id="IPR006440">
    <property type="entry name" value="Doc"/>
</dbReference>
<organism evidence="2 3">
    <name type="scientific">Kineococcus radiotolerans</name>
    <dbReference type="NCBI Taxonomy" id="131568"/>
    <lineage>
        <taxon>Bacteria</taxon>
        <taxon>Bacillati</taxon>
        <taxon>Actinomycetota</taxon>
        <taxon>Actinomycetes</taxon>
        <taxon>Kineosporiales</taxon>
        <taxon>Kineosporiaceae</taxon>
        <taxon>Kineococcus</taxon>
    </lineage>
</organism>
<feature type="domain" description="Fido" evidence="1">
    <location>
        <begin position="11"/>
        <end position="128"/>
    </location>
</feature>
<dbReference type="Proteomes" id="UP000533269">
    <property type="component" value="Unassembled WGS sequence"/>
</dbReference>
<name>A0A7W4XZ43_KINRA</name>
<comment type="caution">
    <text evidence="2">The sequence shown here is derived from an EMBL/GenBank/DDBJ whole genome shotgun (WGS) entry which is preliminary data.</text>
</comment>
<dbReference type="RefSeq" id="WP_183392802.1">
    <property type="nucleotide sequence ID" value="NZ_JACHVY010000005.1"/>
</dbReference>
<reference evidence="2 3" key="1">
    <citation type="submission" date="2020-08" db="EMBL/GenBank/DDBJ databases">
        <title>The Agave Microbiome: Exploring the role of microbial communities in plant adaptations to desert environments.</title>
        <authorList>
            <person name="Partida-Martinez L.P."/>
        </authorList>
    </citation>
    <scope>NUCLEOTIDE SEQUENCE [LARGE SCALE GENOMIC DNA]</scope>
    <source>
        <strain evidence="2 3">AS2.23</strain>
    </source>
</reference>
<accession>A0A7W4XZ43</accession>
<dbReference type="Gene3D" id="1.20.120.1870">
    <property type="entry name" value="Fic/DOC protein, Fido domain"/>
    <property type="match status" value="1"/>
</dbReference>
<dbReference type="Pfam" id="PF02661">
    <property type="entry name" value="Fic"/>
    <property type="match status" value="1"/>
</dbReference>
<dbReference type="InterPro" id="IPR053737">
    <property type="entry name" value="Type_II_TA_Toxin"/>
</dbReference>
<dbReference type="PROSITE" id="PS51459">
    <property type="entry name" value="FIDO"/>
    <property type="match status" value="1"/>
</dbReference>